<organism evidence="11 12">
    <name type="scientific">Candidatus Cohnella colombiensis</name>
    <dbReference type="NCBI Taxonomy" id="3121368"/>
    <lineage>
        <taxon>Bacteria</taxon>
        <taxon>Bacillati</taxon>
        <taxon>Bacillota</taxon>
        <taxon>Bacilli</taxon>
        <taxon>Bacillales</taxon>
        <taxon>Paenibacillaceae</taxon>
        <taxon>Cohnella</taxon>
    </lineage>
</organism>
<keyword evidence="12" id="KW-1185">Reference proteome</keyword>
<evidence type="ECO:0000256" key="3">
    <source>
        <dbReference type="ARBA" id="ARBA00022475"/>
    </source>
</evidence>
<keyword evidence="7 9" id="KW-0472">Membrane</keyword>
<feature type="transmembrane region" description="Helical" evidence="10">
    <location>
        <begin position="400"/>
        <end position="425"/>
    </location>
</feature>
<dbReference type="PIRSF" id="PIRSF016636">
    <property type="entry name" value="AlgI_DltB"/>
    <property type="match status" value="1"/>
</dbReference>
<keyword evidence="6 10" id="KW-1133">Transmembrane helix</keyword>
<sequence length="478" mass="54876">MVFSSPLFLFVFLPLVLAGYFFIRRDMRNFLLLAASLFFYAWGEPRFVWLMIVSILMNYIFGLIIGAYSNKRAIAKGIVVTAVLVNVGILVFYKYLSFIVDNLNRLLESLGMNPFDVTPVDLPIGISFFSFHVISYIVDIYRNDSTPQKNPLNLALYISFFPQLIAGPIIRYKSIAEQIRARTVRMEDFDQGIKRFVMGLSKKVLIANPLGQTADNIFSLSGGDLSSGLAWLGIVCYSFQLYYDFSGYSDMAIGLARMFGFHFPENFNYPYISHSIQEFWRRWHISLSAWFRDYVYIPLGGSRTTRLKTYRNLGIVFLITGIWHGASWNFVIWGAWHGCFLIAERTVIGDFLRKVWTPVRFLYAALVVLVGWVFFRSDTLSQALHYLGSMWIPWRQGPGLYGVAYFVNPQIVILLGIAIIGATPLPKRIAEWMVGYLEAKPLQMGYEWVTSLYILAILLLSIMSLATSTYNPFIYFRF</sequence>
<evidence type="ECO:0000256" key="5">
    <source>
        <dbReference type="ARBA" id="ARBA00022692"/>
    </source>
</evidence>
<feature type="transmembrane region" description="Helical" evidence="10">
    <location>
        <begin position="47"/>
        <end position="68"/>
    </location>
</feature>
<dbReference type="PIRSF" id="PIRSF500217">
    <property type="entry name" value="AlgI"/>
    <property type="match status" value="1"/>
</dbReference>
<proteinExistence type="inferred from homology"/>
<evidence type="ECO:0000256" key="9">
    <source>
        <dbReference type="PIRNR" id="PIRNR016636"/>
    </source>
</evidence>
<dbReference type="InterPro" id="IPR004299">
    <property type="entry name" value="MBOAT_fam"/>
</dbReference>
<feature type="transmembrane region" description="Helical" evidence="10">
    <location>
        <begin position="356"/>
        <end position="375"/>
    </location>
</feature>
<comment type="similarity">
    <text evidence="2 9">Belongs to the membrane-bound acyltransferase family.</text>
</comment>
<reference evidence="11" key="1">
    <citation type="submission" date="2023-03" db="EMBL/GenBank/DDBJ databases">
        <title>Andean soil-derived lignocellulolytic bacterial consortium as a source of novel taxa and putative plastic-active enzymes.</title>
        <authorList>
            <person name="Diaz-Garcia L."/>
            <person name="Chuvochina M."/>
            <person name="Feuerriegel G."/>
            <person name="Bunk B."/>
            <person name="Sproer C."/>
            <person name="Streit W.R."/>
            <person name="Rodriguez L.M."/>
            <person name="Overmann J."/>
            <person name="Jimenez D.J."/>
        </authorList>
    </citation>
    <scope>NUCLEOTIDE SEQUENCE</scope>
    <source>
        <strain evidence="11">MAG 2441</strain>
    </source>
</reference>
<dbReference type="EMBL" id="CP119317">
    <property type="protein sequence ID" value="WEK54164.1"/>
    <property type="molecule type" value="Genomic_DNA"/>
</dbReference>
<protein>
    <submittedName>
        <fullName evidence="11">MBOAT family protein</fullName>
    </submittedName>
</protein>
<dbReference type="PANTHER" id="PTHR13285:SF23">
    <property type="entry name" value="TEICHOIC ACID D-ALANYLTRANSFERASE"/>
    <property type="match status" value="1"/>
</dbReference>
<dbReference type="GO" id="GO:0042121">
    <property type="term" value="P:alginic acid biosynthetic process"/>
    <property type="evidence" value="ECO:0007669"/>
    <property type="project" value="InterPro"/>
</dbReference>
<accession>A0AA95EW10</accession>
<gene>
    <name evidence="11" type="ORF">P0Y55_16640</name>
</gene>
<evidence type="ECO:0000256" key="8">
    <source>
        <dbReference type="ARBA" id="ARBA00023315"/>
    </source>
</evidence>
<evidence type="ECO:0000256" key="1">
    <source>
        <dbReference type="ARBA" id="ARBA00004651"/>
    </source>
</evidence>
<dbReference type="GO" id="GO:0016746">
    <property type="term" value="F:acyltransferase activity"/>
    <property type="evidence" value="ECO:0007669"/>
    <property type="project" value="UniProtKB-KW"/>
</dbReference>
<comment type="subcellular location">
    <subcellularLocation>
        <location evidence="1">Cell membrane</location>
        <topology evidence="1">Multi-pass membrane protein</topology>
    </subcellularLocation>
</comment>
<feature type="transmembrane region" description="Helical" evidence="10">
    <location>
        <begin position="117"/>
        <end position="138"/>
    </location>
</feature>
<dbReference type="AlphaFoldDB" id="A0AA95EW10"/>
<keyword evidence="3 9" id="KW-1003">Cell membrane</keyword>
<dbReference type="Pfam" id="PF03062">
    <property type="entry name" value="MBOAT"/>
    <property type="match status" value="1"/>
</dbReference>
<keyword evidence="5 10" id="KW-0812">Transmembrane</keyword>
<feature type="transmembrane region" description="Helical" evidence="10">
    <location>
        <begin position="445"/>
        <end position="467"/>
    </location>
</feature>
<keyword evidence="4 9" id="KW-0808">Transferase</keyword>
<evidence type="ECO:0000256" key="6">
    <source>
        <dbReference type="ARBA" id="ARBA00022989"/>
    </source>
</evidence>
<name>A0AA95EW10_9BACL</name>
<dbReference type="Proteomes" id="UP001178662">
    <property type="component" value="Chromosome"/>
</dbReference>
<dbReference type="InterPro" id="IPR024194">
    <property type="entry name" value="Ac/AlaTfrase_AlgI/DltB"/>
</dbReference>
<evidence type="ECO:0000256" key="4">
    <source>
        <dbReference type="ARBA" id="ARBA00022679"/>
    </source>
</evidence>
<feature type="transmembrane region" description="Helical" evidence="10">
    <location>
        <begin position="313"/>
        <end position="336"/>
    </location>
</feature>
<evidence type="ECO:0000313" key="11">
    <source>
        <dbReference type="EMBL" id="WEK54164.1"/>
    </source>
</evidence>
<dbReference type="GO" id="GO:0005886">
    <property type="term" value="C:plasma membrane"/>
    <property type="evidence" value="ECO:0007669"/>
    <property type="project" value="UniProtKB-SubCell"/>
</dbReference>
<evidence type="ECO:0000256" key="10">
    <source>
        <dbReference type="SAM" id="Phobius"/>
    </source>
</evidence>
<feature type="transmembrane region" description="Helical" evidence="10">
    <location>
        <begin position="74"/>
        <end position="96"/>
    </location>
</feature>
<dbReference type="PANTHER" id="PTHR13285">
    <property type="entry name" value="ACYLTRANSFERASE"/>
    <property type="match status" value="1"/>
</dbReference>
<evidence type="ECO:0000256" key="2">
    <source>
        <dbReference type="ARBA" id="ARBA00010323"/>
    </source>
</evidence>
<evidence type="ECO:0000313" key="12">
    <source>
        <dbReference type="Proteomes" id="UP001178662"/>
    </source>
</evidence>
<dbReference type="InterPro" id="IPR051085">
    <property type="entry name" value="MB_O-acyltransferase"/>
</dbReference>
<feature type="transmembrane region" description="Helical" evidence="10">
    <location>
        <begin position="6"/>
        <end position="23"/>
    </location>
</feature>
<keyword evidence="8 9" id="KW-0012">Acyltransferase</keyword>
<evidence type="ECO:0000256" key="7">
    <source>
        <dbReference type="ARBA" id="ARBA00023136"/>
    </source>
</evidence>
<dbReference type="InterPro" id="IPR028362">
    <property type="entry name" value="AlgI"/>
</dbReference>